<dbReference type="InterPro" id="IPR010131">
    <property type="entry name" value="MdtP/NodT-like"/>
</dbReference>
<feature type="chain" id="PRO_5024320863" evidence="2">
    <location>
        <begin position="30"/>
        <end position="432"/>
    </location>
</feature>
<dbReference type="InterPro" id="IPR003423">
    <property type="entry name" value="OMP_efflux"/>
</dbReference>
<reference evidence="3 4" key="1">
    <citation type="journal article" date="2019" name="Appl. Environ. Microbiol.">
        <title>Environmental Evidence and Genomic Insight of Iron-oxidizing Bacteria Preference Towards More Corrosion Resistant Stainless Steel at Higher Salinities.</title>
        <authorList>
            <person name="Garrison C.E."/>
            <person name="Price K.A."/>
            <person name="Field E.K."/>
        </authorList>
    </citation>
    <scope>NUCLEOTIDE SEQUENCE [LARGE SCALE GENOMIC DNA]</scope>
    <source>
        <strain evidence="3 4">P3</strain>
    </source>
</reference>
<dbReference type="EMBL" id="VBRY01000007">
    <property type="protein sequence ID" value="TLS67018.1"/>
    <property type="molecule type" value="Genomic_DNA"/>
</dbReference>
<name>A0A5R9GMY5_9PROT</name>
<dbReference type="AlphaFoldDB" id="A0A5R9GMY5"/>
<organism evidence="3 4">
    <name type="scientific">Mariprofundus erugo</name>
    <dbReference type="NCBI Taxonomy" id="2528639"/>
    <lineage>
        <taxon>Bacteria</taxon>
        <taxon>Pseudomonadati</taxon>
        <taxon>Pseudomonadota</taxon>
        <taxon>Candidatius Mariprofundia</taxon>
        <taxon>Mariprofundales</taxon>
        <taxon>Mariprofundaceae</taxon>
        <taxon>Mariprofundus</taxon>
    </lineage>
</organism>
<evidence type="ECO:0000256" key="2">
    <source>
        <dbReference type="SAM" id="SignalP"/>
    </source>
</evidence>
<dbReference type="RefSeq" id="WP_138239409.1">
    <property type="nucleotide sequence ID" value="NZ_VBRY01000007.1"/>
</dbReference>
<dbReference type="Gene3D" id="1.20.1600.10">
    <property type="entry name" value="Outer membrane efflux proteins (OEP)"/>
    <property type="match status" value="1"/>
</dbReference>
<dbReference type="PANTHER" id="PTHR30203">
    <property type="entry name" value="OUTER MEMBRANE CATION EFFLUX PROTEIN"/>
    <property type="match status" value="1"/>
</dbReference>
<sequence length="432" mass="47135">MRSFTRLYLYRCAAWLLPVLAAAIQPAVAAEPLTLAAAEQLARDHNPSLAGAGVGVKAMQAIPAQAGALPDPVLRLGAMNLPLNSLSLSQEAMTQMQVGLSQKIPFPGKLDLQQSMAAYRADVAGFEYVEAGLKLVRDVRMTWWNLCYLDRALDIVRHNQVLLRQFVRIAEAKYKTGEGLQQDVLLAQVELSKLLDVEITLTGSRKSQAAWLNAQLGRRADHALILPATVNESLAKAPDEAWLLQKAKAARPALTAKAREVSAAADQVALAEKDYYPDFTLAGDYGFRQGRDPNGRVRPDMASIQLSFTLPVYSSHKQAKEVDQRLAEKARAAFALEDATRSVEAEALMALADYQRSSAQASLFKTGIIPQASQTVASMLSGFQVGKVDFLNLVGSQITLYNYETQYWKVLAEANQAYARLIAAAGGELHHE</sequence>
<keyword evidence="2" id="KW-0732">Signal</keyword>
<protein>
    <submittedName>
        <fullName evidence="3">TolC family protein</fullName>
    </submittedName>
</protein>
<comment type="caution">
    <text evidence="3">The sequence shown here is derived from an EMBL/GenBank/DDBJ whole genome shotgun (WGS) entry which is preliminary data.</text>
</comment>
<evidence type="ECO:0000256" key="1">
    <source>
        <dbReference type="ARBA" id="ARBA00007613"/>
    </source>
</evidence>
<accession>A0A5R9GMY5</accession>
<dbReference type="GO" id="GO:0015562">
    <property type="term" value="F:efflux transmembrane transporter activity"/>
    <property type="evidence" value="ECO:0007669"/>
    <property type="project" value="InterPro"/>
</dbReference>
<feature type="signal peptide" evidence="2">
    <location>
        <begin position="1"/>
        <end position="29"/>
    </location>
</feature>
<dbReference type="SUPFAM" id="SSF56954">
    <property type="entry name" value="Outer membrane efflux proteins (OEP)"/>
    <property type="match status" value="1"/>
</dbReference>
<gene>
    <name evidence="3" type="ORF">FEF65_08700</name>
</gene>
<dbReference type="PANTHER" id="PTHR30203:SF24">
    <property type="entry name" value="BLR4935 PROTEIN"/>
    <property type="match status" value="1"/>
</dbReference>
<keyword evidence="4" id="KW-1185">Reference proteome</keyword>
<evidence type="ECO:0000313" key="3">
    <source>
        <dbReference type="EMBL" id="TLS67018.1"/>
    </source>
</evidence>
<dbReference type="Pfam" id="PF02321">
    <property type="entry name" value="OEP"/>
    <property type="match status" value="2"/>
</dbReference>
<evidence type="ECO:0000313" key="4">
    <source>
        <dbReference type="Proteomes" id="UP000306585"/>
    </source>
</evidence>
<proteinExistence type="inferred from homology"/>
<dbReference type="Proteomes" id="UP000306585">
    <property type="component" value="Unassembled WGS sequence"/>
</dbReference>
<comment type="similarity">
    <text evidence="1">Belongs to the outer membrane factor (OMF) (TC 1.B.17) family.</text>
</comment>